<dbReference type="GO" id="GO:0005886">
    <property type="term" value="C:plasma membrane"/>
    <property type="evidence" value="ECO:0007669"/>
    <property type="project" value="UniProtKB-SubCell"/>
</dbReference>
<proteinExistence type="inferred from homology"/>
<feature type="domain" description="NADH:quinone oxidoreductase/Mrp antiporter transmembrane" evidence="9">
    <location>
        <begin position="148"/>
        <end position="423"/>
    </location>
</feature>
<feature type="transmembrane region" description="Helical" evidence="8">
    <location>
        <begin position="90"/>
        <end position="117"/>
    </location>
</feature>
<evidence type="ECO:0000313" key="10">
    <source>
        <dbReference type="EMBL" id="MVS97592.1"/>
    </source>
</evidence>
<dbReference type="RefSeq" id="WP_157288755.1">
    <property type="nucleotide sequence ID" value="NZ_WQRF01000001.1"/>
</dbReference>
<feature type="transmembrane region" description="Helical" evidence="8">
    <location>
        <begin position="24"/>
        <end position="43"/>
    </location>
</feature>
<gene>
    <name evidence="10" type="ORF">GO014_00935</name>
</gene>
<protein>
    <submittedName>
        <fullName evidence="10">Na+/H+ antiporter subunit D</fullName>
    </submittedName>
</protein>
<feature type="transmembrane region" description="Helical" evidence="8">
    <location>
        <begin position="225"/>
        <end position="249"/>
    </location>
</feature>
<feature type="transmembrane region" description="Helical" evidence="8">
    <location>
        <begin position="153"/>
        <end position="171"/>
    </location>
</feature>
<evidence type="ECO:0000256" key="2">
    <source>
        <dbReference type="ARBA" id="ARBA00005346"/>
    </source>
</evidence>
<dbReference type="InterPro" id="IPR050586">
    <property type="entry name" value="CPA3_Na-H_Antiporter_D"/>
</dbReference>
<keyword evidence="4 7" id="KW-0812">Transmembrane</keyword>
<evidence type="ECO:0000256" key="5">
    <source>
        <dbReference type="ARBA" id="ARBA00022989"/>
    </source>
</evidence>
<evidence type="ECO:0000256" key="3">
    <source>
        <dbReference type="ARBA" id="ARBA00022475"/>
    </source>
</evidence>
<feature type="transmembrane region" description="Helical" evidence="8">
    <location>
        <begin position="485"/>
        <end position="503"/>
    </location>
</feature>
<name>A0A7X3FNV2_9HYPH</name>
<keyword evidence="3" id="KW-1003">Cell membrane</keyword>
<organism evidence="10 11">
    <name type="scientific">Devosia marina</name>
    <dbReference type="NCBI Taxonomy" id="2683198"/>
    <lineage>
        <taxon>Bacteria</taxon>
        <taxon>Pseudomonadati</taxon>
        <taxon>Pseudomonadota</taxon>
        <taxon>Alphaproteobacteria</taxon>
        <taxon>Hyphomicrobiales</taxon>
        <taxon>Devosiaceae</taxon>
        <taxon>Devosia</taxon>
    </lineage>
</organism>
<feature type="transmembrane region" description="Helical" evidence="8">
    <location>
        <begin position="50"/>
        <end position="70"/>
    </location>
</feature>
<evidence type="ECO:0000313" key="11">
    <source>
        <dbReference type="Proteomes" id="UP000438106"/>
    </source>
</evidence>
<feature type="transmembrane region" description="Helical" evidence="8">
    <location>
        <begin position="293"/>
        <end position="312"/>
    </location>
</feature>
<dbReference type="EMBL" id="WQRF01000001">
    <property type="protein sequence ID" value="MVS97592.1"/>
    <property type="molecule type" value="Genomic_DNA"/>
</dbReference>
<accession>A0A7X3FNV2</accession>
<evidence type="ECO:0000256" key="7">
    <source>
        <dbReference type="RuleBase" id="RU000320"/>
    </source>
</evidence>
<dbReference type="PANTHER" id="PTHR42703:SF1">
    <property type="entry name" value="NA(+)_H(+) ANTIPORTER SUBUNIT D1"/>
    <property type="match status" value="1"/>
</dbReference>
<evidence type="ECO:0000256" key="1">
    <source>
        <dbReference type="ARBA" id="ARBA00004651"/>
    </source>
</evidence>
<evidence type="ECO:0000256" key="8">
    <source>
        <dbReference type="SAM" id="Phobius"/>
    </source>
</evidence>
<dbReference type="GO" id="GO:0042773">
    <property type="term" value="P:ATP synthesis coupled electron transport"/>
    <property type="evidence" value="ECO:0007669"/>
    <property type="project" value="InterPro"/>
</dbReference>
<feature type="transmembrane region" description="Helical" evidence="8">
    <location>
        <begin position="349"/>
        <end position="367"/>
    </location>
</feature>
<evidence type="ECO:0000256" key="6">
    <source>
        <dbReference type="ARBA" id="ARBA00023136"/>
    </source>
</evidence>
<reference evidence="10 11" key="1">
    <citation type="submission" date="2019-12" db="EMBL/GenBank/DDBJ databases">
        <title>Devosia maris sp. nov., isolated from the deep seawater.</title>
        <authorList>
            <person name="Liu Y."/>
        </authorList>
    </citation>
    <scope>NUCLEOTIDE SEQUENCE [LARGE SCALE GENOMIC DNA]</scope>
    <source>
        <strain evidence="10 11">L53-10-65</strain>
    </source>
</reference>
<feature type="transmembrane region" description="Helical" evidence="8">
    <location>
        <begin position="388"/>
        <end position="410"/>
    </location>
</feature>
<dbReference type="InterPro" id="IPR003918">
    <property type="entry name" value="NADH_UbQ_OxRdtase"/>
</dbReference>
<feature type="transmembrane region" description="Helical" evidence="8">
    <location>
        <begin position="129"/>
        <end position="147"/>
    </location>
</feature>
<comment type="caution">
    <text evidence="10">The sequence shown here is derived from an EMBL/GenBank/DDBJ whole genome shotgun (WGS) entry which is preliminary data.</text>
</comment>
<dbReference type="InterPro" id="IPR001750">
    <property type="entry name" value="ND/Mrp_TM"/>
</dbReference>
<feature type="transmembrane region" description="Helical" evidence="8">
    <location>
        <begin position="261"/>
        <end position="281"/>
    </location>
</feature>
<feature type="transmembrane region" description="Helical" evidence="8">
    <location>
        <begin position="183"/>
        <end position="205"/>
    </location>
</feature>
<comment type="similarity">
    <text evidence="2">Belongs to the CPA3 antiporters (TC 2.A.63) subunit D family.</text>
</comment>
<dbReference type="PRINTS" id="PR01437">
    <property type="entry name" value="NUOXDRDTASE4"/>
</dbReference>
<dbReference type="GO" id="GO:0008137">
    <property type="term" value="F:NADH dehydrogenase (ubiquinone) activity"/>
    <property type="evidence" value="ECO:0007669"/>
    <property type="project" value="InterPro"/>
</dbReference>
<dbReference type="Pfam" id="PF00361">
    <property type="entry name" value="Proton_antipo_M"/>
    <property type="match status" value="1"/>
</dbReference>
<keyword evidence="5 8" id="KW-1133">Transmembrane helix</keyword>
<evidence type="ECO:0000256" key="4">
    <source>
        <dbReference type="ARBA" id="ARBA00022692"/>
    </source>
</evidence>
<dbReference type="Proteomes" id="UP000438106">
    <property type="component" value="Unassembled WGS sequence"/>
</dbReference>
<comment type="subcellular location">
    <subcellularLocation>
        <location evidence="1">Cell membrane</location>
        <topology evidence="1">Multi-pass membrane protein</topology>
    </subcellularLocation>
    <subcellularLocation>
        <location evidence="7">Membrane</location>
        <topology evidence="7">Multi-pass membrane protein</topology>
    </subcellularLocation>
</comment>
<sequence>MATSTPTTDLPQAMIETVVPASDWVIVLPIALALMGAAGLMMFRRSNGTPLIGSVIVVLAIIACEIALLVEVLANGPVSMTMGRWLPPFGISLTADIFGASFALAAALVTLIVLFYAELDRADADGRDAFHPMVLLLLAGVTGAFLTGDLFNLYVWFEVMLIASFGLIVQGNRPLQLDGAVKYGFLNFLATTFFLMSLGLLYGLLGTLNMSDIMRVSSTADPAAMAGVAALFLLAFGMKAAAFPVNAWLPASYHTPPAAISALFAGLLTKVGAYAMLRALVVVLPASRDMLEPVLACIAIGTLLIAPLGAIAETNLRRAIGFVVIGGIGAVMVGLAMPSLNGVAGSGLYIFHAILTMTALYMVAGLIEKTTGQSDTRYMGGLYAANAPLSILFILLVLASAGVPPFLGFWPKLLLLEAGLDQGVTGAAPGWVGTAMVLALLINAVLTLIAGTRLWAHVFWRSGPEGQGSENGSVDLKPFEKRGQLALGATTLLVAGIVVAGLWPGPLMEAISAGAADIIDPARYVEATALAGDEL</sequence>
<keyword evidence="11" id="KW-1185">Reference proteome</keyword>
<dbReference type="PANTHER" id="PTHR42703">
    <property type="entry name" value="NADH DEHYDROGENASE"/>
    <property type="match status" value="1"/>
</dbReference>
<feature type="transmembrane region" description="Helical" evidence="8">
    <location>
        <begin position="319"/>
        <end position="337"/>
    </location>
</feature>
<dbReference type="AlphaFoldDB" id="A0A7X3FNV2"/>
<evidence type="ECO:0000259" key="9">
    <source>
        <dbReference type="Pfam" id="PF00361"/>
    </source>
</evidence>
<feature type="transmembrane region" description="Helical" evidence="8">
    <location>
        <begin position="430"/>
        <end position="451"/>
    </location>
</feature>
<keyword evidence="6 8" id="KW-0472">Membrane</keyword>